<dbReference type="RefSeq" id="WP_284256855.1">
    <property type="nucleotide sequence ID" value="NZ_BSOS01000012.1"/>
</dbReference>
<proteinExistence type="predicted"/>
<organism evidence="3 4">
    <name type="scientific">Acidocella aquatica</name>
    <dbReference type="NCBI Taxonomy" id="1922313"/>
    <lineage>
        <taxon>Bacteria</taxon>
        <taxon>Pseudomonadati</taxon>
        <taxon>Pseudomonadota</taxon>
        <taxon>Alphaproteobacteria</taxon>
        <taxon>Acetobacterales</taxon>
        <taxon>Acidocellaceae</taxon>
        <taxon>Acidocella</taxon>
    </lineage>
</organism>
<evidence type="ECO:0000256" key="1">
    <source>
        <dbReference type="SAM" id="MobiDB-lite"/>
    </source>
</evidence>
<feature type="compositionally biased region" description="Low complexity" evidence="1">
    <location>
        <begin position="802"/>
        <end position="818"/>
    </location>
</feature>
<protein>
    <recommendedName>
        <fullName evidence="2">AsmA domain-containing protein</fullName>
    </recommendedName>
</protein>
<feature type="domain" description="AsmA" evidence="2">
    <location>
        <begin position="7"/>
        <end position="164"/>
    </location>
</feature>
<dbReference type="InterPro" id="IPR052894">
    <property type="entry name" value="AsmA-related"/>
</dbReference>
<reference evidence="4" key="1">
    <citation type="journal article" date="2019" name="Int. J. Syst. Evol. Microbiol.">
        <title>The Global Catalogue of Microorganisms (GCM) 10K type strain sequencing project: providing services to taxonomists for standard genome sequencing and annotation.</title>
        <authorList>
            <consortium name="The Broad Institute Genomics Platform"/>
            <consortium name="The Broad Institute Genome Sequencing Center for Infectious Disease"/>
            <person name="Wu L."/>
            <person name="Ma J."/>
        </authorList>
    </citation>
    <scope>NUCLEOTIDE SEQUENCE [LARGE SCALE GENOMIC DNA]</scope>
    <source>
        <strain evidence="4">NBRC 112502</strain>
    </source>
</reference>
<feature type="region of interest" description="Disordered" evidence="1">
    <location>
        <begin position="791"/>
        <end position="828"/>
    </location>
</feature>
<dbReference type="Proteomes" id="UP001156641">
    <property type="component" value="Unassembled WGS sequence"/>
</dbReference>
<sequence length="828" mass="83697">MSAGRWAAVAALLLVALPAVAVLVLAERFDPNRYAPEIISAVDQATGRKLTLHGPITMQFSLNPVIEANNISLSNPPGFAGPDLLTLKRVEAKIALLPLLSHHLNILKLRLVNPDIILERGPDGLSNWDFTPVQPETAITAGDAHGYQIALQAVEIENGSLTIKTVRGAAPIMIALPNLTGTADSPVAPLHLTANAVLGATPFSVSGAVGPIARFSGVGAGPWPVDLIVKLRSASAAVHGAVYRPRKAQGYNLSVALNIPALEDLTNSLPPGLLGALPLPPIHGISASARIVDQNSTIPAIDDLSIKTGVSDLSALRPGLTLNSLDIEMASLDQPLSLNASATLASTPITLTGNFGPPQALLNPALLPASMPPQGSFPVTINAQFGAAKASVTGAIATPETLAGAALSLNLVIPDLSALSPAAGTNLPAWKNITAQTTLIDPGGLGLRNAAGLDTLTMSMDNAALGGDASLYFGPKPRLQLALQFSQVNADALIAAMPQPVVPANAPPTPVPATAAPANAALIPDIPLPLAMLKAASADVQISADTLIWDQAAYTALQGHAVLANGVLTVNPVTGQLPGGSVTASATVDASKEPATETLKLDAPALALAPLLKAFGLSEAAAKGTVQAQFMATGSGNSLHAIASSLNGQLGLAMVNGVTDGSVLRRLFGGVLQTAGLPADQAGAAGPVPVRCMAVRVDAANGIGTIRTLTLDSSRLQLQGSGNIDTGKETLGILILPRLPTATNETGRPVMIGGNFASPTTAIAPAGGTQEAHVNEGDVCPAALNLGRLGQPGPAAAPMMHTQPAAAPGAATPQPGGPKNLLNGLFGQ</sequence>
<feature type="domain" description="AsmA" evidence="2">
    <location>
        <begin position="475"/>
        <end position="707"/>
    </location>
</feature>
<dbReference type="PANTHER" id="PTHR30441:SF4">
    <property type="entry name" value="PROTEIN ASMA"/>
    <property type="match status" value="1"/>
</dbReference>
<name>A0ABQ6A4H4_9PROT</name>
<dbReference type="Pfam" id="PF05170">
    <property type="entry name" value="AsmA"/>
    <property type="match status" value="2"/>
</dbReference>
<dbReference type="PANTHER" id="PTHR30441">
    <property type="entry name" value="DUF748 DOMAIN-CONTAINING PROTEIN"/>
    <property type="match status" value="1"/>
</dbReference>
<dbReference type="InterPro" id="IPR007844">
    <property type="entry name" value="AsmA"/>
</dbReference>
<keyword evidence="4" id="KW-1185">Reference proteome</keyword>
<accession>A0ABQ6A4H4</accession>
<comment type="caution">
    <text evidence="3">The sequence shown here is derived from an EMBL/GenBank/DDBJ whole genome shotgun (WGS) entry which is preliminary data.</text>
</comment>
<evidence type="ECO:0000313" key="4">
    <source>
        <dbReference type="Proteomes" id="UP001156641"/>
    </source>
</evidence>
<evidence type="ECO:0000313" key="3">
    <source>
        <dbReference type="EMBL" id="GLR66192.1"/>
    </source>
</evidence>
<evidence type="ECO:0000259" key="2">
    <source>
        <dbReference type="Pfam" id="PF05170"/>
    </source>
</evidence>
<gene>
    <name evidence="3" type="ORF">GCM10010909_08710</name>
</gene>
<dbReference type="EMBL" id="BSOS01000012">
    <property type="protein sequence ID" value="GLR66192.1"/>
    <property type="molecule type" value="Genomic_DNA"/>
</dbReference>